<feature type="compositionally biased region" description="Polar residues" evidence="5">
    <location>
        <begin position="324"/>
        <end position="334"/>
    </location>
</feature>
<dbReference type="GO" id="GO:0046872">
    <property type="term" value="F:metal ion binding"/>
    <property type="evidence" value="ECO:0007669"/>
    <property type="project" value="UniProtKB-KW"/>
</dbReference>
<reference evidence="7" key="2">
    <citation type="submission" date="2021-01" db="UniProtKB">
        <authorList>
            <consortium name="EnsemblMetazoa"/>
        </authorList>
    </citation>
    <scope>IDENTIFICATION</scope>
</reference>
<feature type="compositionally biased region" description="Basic and acidic residues" evidence="5">
    <location>
        <begin position="680"/>
        <end position="690"/>
    </location>
</feature>
<protein>
    <recommendedName>
        <fullName evidence="6">LIM zinc-binding domain-containing protein</fullName>
    </recommendedName>
</protein>
<dbReference type="SUPFAM" id="SSF57716">
    <property type="entry name" value="Glucocorticoid receptor-like (DNA-binding domain)"/>
    <property type="match status" value="1"/>
</dbReference>
<evidence type="ECO:0000259" key="6">
    <source>
        <dbReference type="PROSITE" id="PS50023"/>
    </source>
</evidence>
<name>A0A7M7NH49_STRPU</name>
<dbReference type="RefSeq" id="XP_030836304.1">
    <property type="nucleotide sequence ID" value="XM_030980444.1"/>
</dbReference>
<feature type="region of interest" description="Disordered" evidence="5">
    <location>
        <begin position="374"/>
        <end position="797"/>
    </location>
</feature>
<dbReference type="EnsemblMetazoa" id="XM_030980444">
    <property type="protein sequence ID" value="XP_030836304"/>
    <property type="gene ID" value="LOC100892783"/>
</dbReference>
<dbReference type="PROSITE" id="PS50023">
    <property type="entry name" value="LIM_DOMAIN_2"/>
    <property type="match status" value="1"/>
</dbReference>
<feature type="compositionally biased region" description="Acidic residues" evidence="5">
    <location>
        <begin position="477"/>
        <end position="487"/>
    </location>
</feature>
<feature type="compositionally biased region" description="Basic residues" evidence="5">
    <location>
        <begin position="198"/>
        <end position="219"/>
    </location>
</feature>
<dbReference type="GeneID" id="100892783"/>
<organism evidence="7 8">
    <name type="scientific">Strongylocentrotus purpuratus</name>
    <name type="common">Purple sea urchin</name>
    <dbReference type="NCBI Taxonomy" id="7668"/>
    <lineage>
        <taxon>Eukaryota</taxon>
        <taxon>Metazoa</taxon>
        <taxon>Echinodermata</taxon>
        <taxon>Eleutherozoa</taxon>
        <taxon>Echinozoa</taxon>
        <taxon>Echinoidea</taxon>
        <taxon>Euechinoidea</taxon>
        <taxon>Echinacea</taxon>
        <taxon>Camarodonta</taxon>
        <taxon>Echinidea</taxon>
        <taxon>Strongylocentrotidae</taxon>
        <taxon>Strongylocentrotus</taxon>
    </lineage>
</organism>
<sequence>MAGKTWLNCLKHQEAKGHTKKKSDLKGRDHDTAITADPQSGQRSEPEGCIDPHQDDISITEDLIDPEYLLDPPENWRLDINATSAKELKSNGHCGGAARKRDRRLVKKEERDFAEVILPPNKMSVAVQVVNGREQGTEEEEELQEAGGGAQEAGGGGAQEIEGGAQAMDITEEDMVVVPRSPREEGMSDSELYQSGAPKKKKFKAWKSIKKIFKKKKSSKGSEGDSTPNKNKSKSTSELETGGDEEGELNKRISMSEDSVFTPDKPASAKDRSSYSLNTSNLADEISAKLKERASSSDDGYAQSSEDAMTTGDTTHDNSYVAPSDSSKTDSGIITTEDEKSFTSIGVKDSHHVTADMKRLKSENLGDVDLDLIRTSNLLPSSAAKHRISVAPSNRRPSRKARARTPQKRSSSRLDDAPSPIAEEPTTPTKSPTPLDLDNEEKGDTPKKDAVPVVIIESPSSDDLKSTLEGDSQGELGQEEEEEEEEPMILPQIPKEVIIIMKDDPPKKDDTKKEPEKEAKPSTPTTPVPPTTPVETNAPEEDAAAASPPPPEMKKKEEVEKESAETEKDVEEKKEEADAVEERRLSVAASKALFEARIPAGTEPTKSSNKGVVNGNGTHKAEARRSSQPIEAVPETKAEADTKLSEKEEKKVEKKEEKEDGNEEEEPVFTDKEEAEESKEEPVSLRDRISKYQNLATKTSVKGLTAHVGTRSSPSKQRPASTSNIENKDSPKKFAPKDMDLSVENSERHVVPSKPSSTSSNKPSGSTATTTEPSKASINPSSSSTSTTTTTSTTRKPLQPKIDRCMVCDKAVYPNESSKFEGRVFHRTCQKCCECSRTLTLWNLDIADDHLYCKQHGTVVKNNQLKEKLII</sequence>
<feature type="domain" description="LIM zinc-binding" evidence="6">
    <location>
        <begin position="803"/>
        <end position="863"/>
    </location>
</feature>
<feature type="region of interest" description="Disordered" evidence="5">
    <location>
        <begin position="131"/>
        <end position="335"/>
    </location>
</feature>
<feature type="compositionally biased region" description="Basic and acidic residues" evidence="5">
    <location>
        <begin position="440"/>
        <end position="450"/>
    </location>
</feature>
<feature type="compositionally biased region" description="Basic and acidic residues" evidence="5">
    <location>
        <begin position="501"/>
        <end position="520"/>
    </location>
</feature>
<dbReference type="InterPro" id="IPR001781">
    <property type="entry name" value="Znf_LIM"/>
</dbReference>
<evidence type="ECO:0000313" key="8">
    <source>
        <dbReference type="Proteomes" id="UP000007110"/>
    </source>
</evidence>
<evidence type="ECO:0000256" key="5">
    <source>
        <dbReference type="SAM" id="MobiDB-lite"/>
    </source>
</evidence>
<feature type="compositionally biased region" description="Polar residues" evidence="5">
    <location>
        <begin position="302"/>
        <end position="313"/>
    </location>
</feature>
<dbReference type="InParanoid" id="A0A7M7NH49"/>
<dbReference type="FunFam" id="2.10.110.10:FF:000284">
    <property type="entry name" value="Uncharacterized protein"/>
    <property type="match status" value="1"/>
</dbReference>
<feature type="compositionally biased region" description="Basic and acidic residues" evidence="5">
    <location>
        <begin position="11"/>
        <end position="32"/>
    </location>
</feature>
<dbReference type="Pfam" id="PF00412">
    <property type="entry name" value="LIM"/>
    <property type="match status" value="1"/>
</dbReference>
<evidence type="ECO:0000256" key="3">
    <source>
        <dbReference type="ARBA" id="ARBA00023038"/>
    </source>
</evidence>
<feature type="compositionally biased region" description="Polar residues" evidence="5">
    <location>
        <begin position="768"/>
        <end position="780"/>
    </location>
</feature>
<feature type="compositionally biased region" description="Basic and acidic residues" evidence="5">
    <location>
        <begin position="726"/>
        <end position="750"/>
    </location>
</feature>
<feature type="region of interest" description="Disordered" evidence="5">
    <location>
        <begin position="1"/>
        <end position="55"/>
    </location>
</feature>
<dbReference type="CDD" id="cd09358">
    <property type="entry name" value="LIM_Mical_like"/>
    <property type="match status" value="1"/>
</dbReference>
<dbReference type="Proteomes" id="UP000007110">
    <property type="component" value="Unassembled WGS sequence"/>
</dbReference>
<feature type="compositionally biased region" description="Basic and acidic residues" evidence="5">
    <location>
        <begin position="44"/>
        <end position="55"/>
    </location>
</feature>
<dbReference type="OrthoDB" id="25654at2759"/>
<keyword evidence="2 4" id="KW-0862">Zinc</keyword>
<dbReference type="KEGG" id="spu:100892783"/>
<dbReference type="OMA" id="SVYPNEM"/>
<proteinExistence type="predicted"/>
<feature type="compositionally biased region" description="Polar residues" evidence="5">
    <location>
        <begin position="710"/>
        <end position="725"/>
    </location>
</feature>
<feature type="compositionally biased region" description="Basic and acidic residues" evidence="5">
    <location>
        <begin position="634"/>
        <end position="658"/>
    </location>
</feature>
<keyword evidence="3 4" id="KW-0440">LIM domain</keyword>
<dbReference type="AlphaFoldDB" id="A0A7M7NH49"/>
<feature type="compositionally biased region" description="Polar residues" evidence="5">
    <location>
        <begin position="604"/>
        <end position="617"/>
    </location>
</feature>
<dbReference type="SMART" id="SM00132">
    <property type="entry name" value="LIM"/>
    <property type="match status" value="1"/>
</dbReference>
<feature type="compositionally biased region" description="Basic residues" evidence="5">
    <location>
        <begin position="396"/>
        <end position="411"/>
    </location>
</feature>
<keyword evidence="1 4" id="KW-0479">Metal-binding</keyword>
<feature type="compositionally biased region" description="Acidic residues" evidence="5">
    <location>
        <begin position="659"/>
        <end position="679"/>
    </location>
</feature>
<feature type="compositionally biased region" description="Low complexity" evidence="5">
    <location>
        <begin position="425"/>
        <end position="434"/>
    </location>
</feature>
<feature type="compositionally biased region" description="Low complexity" evidence="5">
    <location>
        <begin position="752"/>
        <end position="767"/>
    </location>
</feature>
<evidence type="ECO:0000313" key="7">
    <source>
        <dbReference type="EnsemblMetazoa" id="XP_030836304"/>
    </source>
</evidence>
<evidence type="ECO:0000256" key="2">
    <source>
        <dbReference type="ARBA" id="ARBA00022833"/>
    </source>
</evidence>
<evidence type="ECO:0000256" key="1">
    <source>
        <dbReference type="ARBA" id="ARBA00022723"/>
    </source>
</evidence>
<accession>A0A7M7NH49</accession>
<feature type="compositionally biased region" description="Polar residues" evidence="5">
    <location>
        <begin position="691"/>
        <end position="702"/>
    </location>
</feature>
<evidence type="ECO:0000256" key="4">
    <source>
        <dbReference type="PROSITE-ProRule" id="PRU00125"/>
    </source>
</evidence>
<reference evidence="8" key="1">
    <citation type="submission" date="2015-02" db="EMBL/GenBank/DDBJ databases">
        <title>Genome sequencing for Strongylocentrotus purpuratus.</title>
        <authorList>
            <person name="Murali S."/>
            <person name="Liu Y."/>
            <person name="Vee V."/>
            <person name="English A."/>
            <person name="Wang M."/>
            <person name="Skinner E."/>
            <person name="Han Y."/>
            <person name="Muzny D.M."/>
            <person name="Worley K.C."/>
            <person name="Gibbs R.A."/>
        </authorList>
    </citation>
    <scope>NUCLEOTIDE SEQUENCE</scope>
</reference>
<dbReference type="PANTHER" id="PTHR24206">
    <property type="entry name" value="OS06G0237300 PROTEIN"/>
    <property type="match status" value="1"/>
</dbReference>
<feature type="compositionally biased region" description="Gly residues" evidence="5">
    <location>
        <begin position="146"/>
        <end position="158"/>
    </location>
</feature>
<feature type="compositionally biased region" description="Basic and acidic residues" evidence="5">
    <location>
        <begin position="286"/>
        <end position="296"/>
    </location>
</feature>
<dbReference type="PROSITE" id="PS00478">
    <property type="entry name" value="LIM_DOMAIN_1"/>
    <property type="match status" value="1"/>
</dbReference>
<feature type="compositionally biased region" description="Low complexity" evidence="5">
    <location>
        <begin position="781"/>
        <end position="794"/>
    </location>
</feature>
<dbReference type="Gene3D" id="2.10.110.10">
    <property type="entry name" value="Cysteine Rich Protein"/>
    <property type="match status" value="1"/>
</dbReference>
<feature type="compositionally biased region" description="Basic and acidic residues" evidence="5">
    <location>
        <begin position="552"/>
        <end position="585"/>
    </location>
</feature>
<keyword evidence="8" id="KW-1185">Reference proteome</keyword>
<feature type="compositionally biased region" description="Low complexity" evidence="5">
    <location>
        <begin position="226"/>
        <end position="240"/>
    </location>
</feature>